<protein>
    <submittedName>
        <fullName evidence="1">Uncharacterized protein</fullName>
    </submittedName>
</protein>
<name>A0A1W0VQY7_SORBI</name>
<dbReference type="Gramene" id="OQU75665">
    <property type="protein sequence ID" value="OQU75665"/>
    <property type="gene ID" value="SORBI_3K044505"/>
</dbReference>
<evidence type="ECO:0000313" key="3">
    <source>
        <dbReference type="Proteomes" id="UP000000768"/>
    </source>
</evidence>
<evidence type="ECO:0000313" key="1">
    <source>
        <dbReference type="EMBL" id="OQU75661.1"/>
    </source>
</evidence>
<accession>A0A1W0VQY7</accession>
<keyword evidence="3" id="KW-1185">Reference proteome</keyword>
<reference evidence="3" key="3">
    <citation type="journal article" date="2018" name="Plant J.">
        <title>The Sorghum bicolor reference genome: improved assembly, gene annotations, a transcriptome atlas, and signatures of genome organization.</title>
        <authorList>
            <person name="McCormick R.F."/>
            <person name="Truong S.K."/>
            <person name="Sreedasyam A."/>
            <person name="Jenkins J."/>
            <person name="Shu S."/>
            <person name="Sims D."/>
            <person name="Kennedy M."/>
            <person name="Amirebrahimi M."/>
            <person name="Weers B.D."/>
            <person name="McKinley B."/>
            <person name="Mattison A."/>
            <person name="Morishige D.T."/>
            <person name="Grimwood J."/>
            <person name="Schmutz J."/>
            <person name="Mullet J.E."/>
        </authorList>
    </citation>
    <scope>NUCLEOTIDE SEQUENCE [LARGE SCALE GENOMIC DNA]</scope>
    <source>
        <strain evidence="3">cv. BTx623</strain>
    </source>
</reference>
<reference evidence="1 3" key="1">
    <citation type="journal article" date="2009" name="Nature">
        <title>The Sorghum bicolor genome and the diversification of grasses.</title>
        <authorList>
            <person name="Paterson A.H."/>
            <person name="Bowers J.E."/>
            <person name="Bruggmann R."/>
            <person name="Dubchak I."/>
            <person name="Grimwood J."/>
            <person name="Gundlach H."/>
            <person name="Haberer G."/>
            <person name="Hellsten U."/>
            <person name="Mitros T."/>
            <person name="Poliakov A."/>
            <person name="Schmutz J."/>
            <person name="Spannagl M."/>
            <person name="Tang H."/>
            <person name="Wang X."/>
            <person name="Wicker T."/>
            <person name="Bharti A.K."/>
            <person name="Chapman J."/>
            <person name="Feltus F.A."/>
            <person name="Gowik U."/>
            <person name="Grigoriev I.V."/>
            <person name="Lyons E."/>
            <person name="Maher C.A."/>
            <person name="Martis M."/>
            <person name="Narechania A."/>
            <person name="Otillar R.P."/>
            <person name="Penning B.W."/>
            <person name="Salamov A.A."/>
            <person name="Wang Y."/>
            <person name="Zhang L."/>
            <person name="Carpita N.C."/>
            <person name="Freeling M."/>
            <person name="Gingle A.R."/>
            <person name="Hash C.T."/>
            <person name="Keller B."/>
            <person name="Klein P."/>
            <person name="Kresovich S."/>
            <person name="McCann M.C."/>
            <person name="Ming R."/>
            <person name="Peterson D.G."/>
            <person name="Mehboob-ur-Rahman"/>
            <person name="Ware D."/>
            <person name="Westhoff P."/>
            <person name="Mayer K.F."/>
            <person name="Messing J."/>
            <person name="Rokhsar D.S."/>
        </authorList>
    </citation>
    <scope>NUCLEOTIDE SEQUENCE [LARGE SCALE GENOMIC DNA]</scope>
    <source>
        <strain evidence="3">cv. BTx623</strain>
    </source>
</reference>
<evidence type="ECO:0000313" key="2">
    <source>
        <dbReference type="EMBL" id="OQU75665.1"/>
    </source>
</evidence>
<dbReference type="Gramene" id="OQU75661">
    <property type="protein sequence ID" value="OQU75661"/>
    <property type="gene ID" value="SORBI_3K044417"/>
</dbReference>
<gene>
    <name evidence="1" type="ORF">SORBI_3K044417</name>
    <name evidence="2" type="ORF">SORBI_3K044505</name>
</gene>
<reference evidence="1" key="2">
    <citation type="submission" date="2017-02" db="EMBL/GenBank/DDBJ databases">
        <title>WGS assembly of Sorghum bicolor.</title>
        <authorList>
            <person name="Paterson A."/>
            <person name="Mullet J."/>
            <person name="Bowers J."/>
            <person name="Bruggmann R."/>
            <person name="Dubchak I."/>
            <person name="Grimwood J."/>
            <person name="Gundlach H."/>
            <person name="Haberer G."/>
            <person name="Hellsten U."/>
            <person name="Mitros T."/>
            <person name="Poliakov A."/>
            <person name="Schmutz J."/>
            <person name="Spannagl M."/>
            <person name="Tang H."/>
            <person name="Wang X."/>
            <person name="Wicker T."/>
            <person name="Bharti A."/>
            <person name="Chapman J."/>
            <person name="Feltus F."/>
            <person name="Gowik U."/>
            <person name="Grigoriev I."/>
            <person name="Lyons E."/>
            <person name="Maher C."/>
            <person name="Martis M."/>
            <person name="Narechania A."/>
            <person name="Otillar R."/>
            <person name="Penning B."/>
            <person name="Salamov A."/>
            <person name="Wang Y."/>
            <person name="Zhang L."/>
            <person name="Carpita N."/>
            <person name="Freeling M."/>
            <person name="Gingle A."/>
            <person name="Hash C."/>
            <person name="Keller B."/>
            <person name="Klein P."/>
            <person name="Kresovich S."/>
            <person name="Mccann M."/>
            <person name="Ming R."/>
            <person name="Peterson D."/>
            <person name="Rahman M."/>
            <person name="Ware D."/>
            <person name="Westhoff P."/>
            <person name="Mayer K."/>
            <person name="Messing J."/>
            <person name="Sims D."/>
            <person name="Jenkins J."/>
            <person name="Shu S."/>
            <person name="Rokhsar D."/>
        </authorList>
    </citation>
    <scope>NUCLEOTIDE SEQUENCE</scope>
</reference>
<sequence>MLYSYCTGGYYSDGEEAIYNNRRGVAQSNSTKLKHAWCISFATNFMHFAAANLCQVNFDQVKSYMVVYILVVVLDASSC</sequence>
<dbReference type="Proteomes" id="UP000000768">
    <property type="component" value="Unassembled WGS sequence"/>
</dbReference>
<dbReference type="AlphaFoldDB" id="A0A1W0VQY7"/>
<dbReference type="EMBL" id="KV917414">
    <property type="protein sequence ID" value="OQU75661.1"/>
    <property type="molecule type" value="Genomic_DNA"/>
</dbReference>
<organism evidence="1 3">
    <name type="scientific">Sorghum bicolor</name>
    <name type="common">Sorghum</name>
    <name type="synonym">Sorghum vulgare</name>
    <dbReference type="NCBI Taxonomy" id="4558"/>
    <lineage>
        <taxon>Eukaryota</taxon>
        <taxon>Viridiplantae</taxon>
        <taxon>Streptophyta</taxon>
        <taxon>Embryophyta</taxon>
        <taxon>Tracheophyta</taxon>
        <taxon>Spermatophyta</taxon>
        <taxon>Magnoliopsida</taxon>
        <taxon>Liliopsida</taxon>
        <taxon>Poales</taxon>
        <taxon>Poaceae</taxon>
        <taxon>PACMAD clade</taxon>
        <taxon>Panicoideae</taxon>
        <taxon>Andropogonodae</taxon>
        <taxon>Andropogoneae</taxon>
        <taxon>Sorghinae</taxon>
        <taxon>Sorghum</taxon>
    </lineage>
</organism>
<proteinExistence type="predicted"/>
<dbReference type="EMBL" id="KV917389">
    <property type="protein sequence ID" value="OQU75665.1"/>
    <property type="molecule type" value="Genomic_DNA"/>
</dbReference>